<sequence>MKGTLVNDYMLQGDRSDNLGSRTPKVELGAKPLQIRAPENQDSLTSATLRRKRMSFQIWHQLIRSPDMILRPTPIPARETTRPCDLQ</sequence>
<evidence type="ECO:0000256" key="1">
    <source>
        <dbReference type="SAM" id="MobiDB-lite"/>
    </source>
</evidence>
<protein>
    <submittedName>
        <fullName evidence="2">Uncharacterized protein</fullName>
    </submittedName>
</protein>
<comment type="caution">
    <text evidence="2">The sequence shown here is derived from an EMBL/GenBank/DDBJ whole genome shotgun (WGS) entry which is preliminary data.</text>
</comment>
<keyword evidence="3" id="KW-1185">Reference proteome</keyword>
<evidence type="ECO:0000313" key="2">
    <source>
        <dbReference type="EMBL" id="GMH09956.1"/>
    </source>
</evidence>
<organism evidence="2 3">
    <name type="scientific">Nepenthes gracilis</name>
    <name type="common">Slender pitcher plant</name>
    <dbReference type="NCBI Taxonomy" id="150966"/>
    <lineage>
        <taxon>Eukaryota</taxon>
        <taxon>Viridiplantae</taxon>
        <taxon>Streptophyta</taxon>
        <taxon>Embryophyta</taxon>
        <taxon>Tracheophyta</taxon>
        <taxon>Spermatophyta</taxon>
        <taxon>Magnoliopsida</taxon>
        <taxon>eudicotyledons</taxon>
        <taxon>Gunneridae</taxon>
        <taxon>Pentapetalae</taxon>
        <taxon>Caryophyllales</taxon>
        <taxon>Nepenthaceae</taxon>
        <taxon>Nepenthes</taxon>
    </lineage>
</organism>
<evidence type="ECO:0000313" key="3">
    <source>
        <dbReference type="Proteomes" id="UP001279734"/>
    </source>
</evidence>
<accession>A0AAD3SGB7</accession>
<feature type="region of interest" description="Disordered" evidence="1">
    <location>
        <begin position="1"/>
        <end position="32"/>
    </location>
</feature>
<gene>
    <name evidence="2" type="ORF">Nepgr_011797</name>
</gene>
<dbReference type="AlphaFoldDB" id="A0AAD3SGB7"/>
<proteinExistence type="predicted"/>
<name>A0AAD3SGB7_NEPGR</name>
<dbReference type="EMBL" id="BSYO01000009">
    <property type="protein sequence ID" value="GMH09956.1"/>
    <property type="molecule type" value="Genomic_DNA"/>
</dbReference>
<dbReference type="Proteomes" id="UP001279734">
    <property type="component" value="Unassembled WGS sequence"/>
</dbReference>
<reference evidence="2" key="1">
    <citation type="submission" date="2023-05" db="EMBL/GenBank/DDBJ databases">
        <title>Nepenthes gracilis genome sequencing.</title>
        <authorList>
            <person name="Fukushima K."/>
        </authorList>
    </citation>
    <scope>NUCLEOTIDE SEQUENCE</scope>
    <source>
        <strain evidence="2">SING2019-196</strain>
    </source>
</reference>